<dbReference type="Proteomes" id="UP000785679">
    <property type="component" value="Unassembled WGS sequence"/>
</dbReference>
<sequence length="354" mass="41088">MAIQKNCNYSALSVEKLQLTRLNVCSFKSIFNHILSDILKKCKATLRYLECNGSIDLTPLMNSGELRELELFEDTSDANLQLLRTFQNLEALYIDNIRVTEISDLSQKLMTQEFSRLDDKNIIALPQSVTTVKILSQQKLSSLKLFLDKNPCVKYVTIDLEYTFEAALLIDKYRHIQFNFDFKNTKDSSLFTSVYGCLHPEYKQRGISSSDPDHILYELLFQSLSVKFEFLMPYVDNQFQCKILLRDSPPQFIDSLSTFEEAKGSIEKINNRKISQIEGYYDKVFQKQITQNDDDEYLSIILTAYDIAFQLGGNIDQALVGIKAMPKEQRKNLKREEYFNKCKNNWQLSVTHQL</sequence>
<organism evidence="1 2">
    <name type="scientific">Halteria grandinella</name>
    <dbReference type="NCBI Taxonomy" id="5974"/>
    <lineage>
        <taxon>Eukaryota</taxon>
        <taxon>Sar</taxon>
        <taxon>Alveolata</taxon>
        <taxon>Ciliophora</taxon>
        <taxon>Intramacronucleata</taxon>
        <taxon>Spirotrichea</taxon>
        <taxon>Stichotrichia</taxon>
        <taxon>Sporadotrichida</taxon>
        <taxon>Halteriidae</taxon>
        <taxon>Halteria</taxon>
    </lineage>
</organism>
<gene>
    <name evidence="1" type="ORF">FGO68_gene2580</name>
</gene>
<reference evidence="1" key="1">
    <citation type="submission" date="2019-06" db="EMBL/GenBank/DDBJ databases">
        <authorList>
            <person name="Zheng W."/>
        </authorList>
    </citation>
    <scope>NUCLEOTIDE SEQUENCE</scope>
    <source>
        <strain evidence="1">QDHG01</strain>
    </source>
</reference>
<proteinExistence type="predicted"/>
<accession>A0A8J8NZ26</accession>
<protein>
    <submittedName>
        <fullName evidence="1">Uncharacterized protein</fullName>
    </submittedName>
</protein>
<comment type="caution">
    <text evidence="1">The sequence shown here is derived from an EMBL/GenBank/DDBJ whole genome shotgun (WGS) entry which is preliminary data.</text>
</comment>
<evidence type="ECO:0000313" key="2">
    <source>
        <dbReference type="Proteomes" id="UP000785679"/>
    </source>
</evidence>
<dbReference type="EMBL" id="RRYP01004389">
    <property type="protein sequence ID" value="TNV82900.1"/>
    <property type="molecule type" value="Genomic_DNA"/>
</dbReference>
<keyword evidence="2" id="KW-1185">Reference proteome</keyword>
<dbReference type="AlphaFoldDB" id="A0A8J8NZ26"/>
<evidence type="ECO:0000313" key="1">
    <source>
        <dbReference type="EMBL" id="TNV82900.1"/>
    </source>
</evidence>
<name>A0A8J8NZ26_HALGN</name>